<keyword evidence="1" id="KW-0479">Metal-binding</keyword>
<keyword evidence="1" id="KW-0862">Zinc</keyword>
<dbReference type="InterPro" id="IPR013087">
    <property type="entry name" value="Znf_C2H2_type"/>
</dbReference>
<evidence type="ECO:0000256" key="1">
    <source>
        <dbReference type="PROSITE-ProRule" id="PRU00042"/>
    </source>
</evidence>
<dbReference type="EMBL" id="ML179180">
    <property type="protein sequence ID" value="THU96312.1"/>
    <property type="molecule type" value="Genomic_DNA"/>
</dbReference>
<evidence type="ECO:0000313" key="5">
    <source>
        <dbReference type="Proteomes" id="UP000297245"/>
    </source>
</evidence>
<keyword evidence="5" id="KW-1185">Reference proteome</keyword>
<evidence type="ECO:0000256" key="2">
    <source>
        <dbReference type="SAM" id="MobiDB-lite"/>
    </source>
</evidence>
<dbReference type="Proteomes" id="UP000297245">
    <property type="component" value="Unassembled WGS sequence"/>
</dbReference>
<proteinExistence type="predicted"/>
<evidence type="ECO:0000259" key="3">
    <source>
        <dbReference type="PROSITE" id="PS50157"/>
    </source>
</evidence>
<dbReference type="GO" id="GO:0008270">
    <property type="term" value="F:zinc ion binding"/>
    <property type="evidence" value="ECO:0007669"/>
    <property type="project" value="UniProtKB-KW"/>
</dbReference>
<gene>
    <name evidence="4" type="ORF">K435DRAFT_858707</name>
</gene>
<feature type="region of interest" description="Disordered" evidence="2">
    <location>
        <begin position="46"/>
        <end position="92"/>
    </location>
</feature>
<accession>A0A4S8M2I8</accession>
<dbReference type="PROSITE" id="PS50157">
    <property type="entry name" value="ZINC_FINGER_C2H2_2"/>
    <property type="match status" value="1"/>
</dbReference>
<feature type="domain" description="C2H2-type" evidence="3">
    <location>
        <begin position="8"/>
        <end position="26"/>
    </location>
</feature>
<keyword evidence="1" id="KW-0863">Zinc-finger</keyword>
<sequence>MPQEKAGYSCNGCSAVFTRQSDLNQHHLKTPVKACQDAANATIARIRRSRLQKHPKGSTSRKSTSLISGSRSRSPSVFGDAEEAEDTPQLFTGDFFGDNYDICHELTGPPPRHHTRSHIA</sequence>
<feature type="compositionally biased region" description="Basic residues" evidence="2">
    <location>
        <begin position="46"/>
        <end position="56"/>
    </location>
</feature>
<evidence type="ECO:0000313" key="4">
    <source>
        <dbReference type="EMBL" id="THU96312.1"/>
    </source>
</evidence>
<dbReference type="AlphaFoldDB" id="A0A4S8M2I8"/>
<reference evidence="4 5" key="1">
    <citation type="journal article" date="2019" name="Nat. Ecol. Evol.">
        <title>Megaphylogeny resolves global patterns of mushroom evolution.</title>
        <authorList>
            <person name="Varga T."/>
            <person name="Krizsan K."/>
            <person name="Foldi C."/>
            <person name="Dima B."/>
            <person name="Sanchez-Garcia M."/>
            <person name="Sanchez-Ramirez S."/>
            <person name="Szollosi G.J."/>
            <person name="Szarkandi J.G."/>
            <person name="Papp V."/>
            <person name="Albert L."/>
            <person name="Andreopoulos W."/>
            <person name="Angelini C."/>
            <person name="Antonin V."/>
            <person name="Barry K.W."/>
            <person name="Bougher N.L."/>
            <person name="Buchanan P."/>
            <person name="Buyck B."/>
            <person name="Bense V."/>
            <person name="Catcheside P."/>
            <person name="Chovatia M."/>
            <person name="Cooper J."/>
            <person name="Damon W."/>
            <person name="Desjardin D."/>
            <person name="Finy P."/>
            <person name="Geml J."/>
            <person name="Haridas S."/>
            <person name="Hughes K."/>
            <person name="Justo A."/>
            <person name="Karasinski D."/>
            <person name="Kautmanova I."/>
            <person name="Kiss B."/>
            <person name="Kocsube S."/>
            <person name="Kotiranta H."/>
            <person name="LaButti K.M."/>
            <person name="Lechner B.E."/>
            <person name="Liimatainen K."/>
            <person name="Lipzen A."/>
            <person name="Lukacs Z."/>
            <person name="Mihaltcheva S."/>
            <person name="Morgado L.N."/>
            <person name="Niskanen T."/>
            <person name="Noordeloos M.E."/>
            <person name="Ohm R.A."/>
            <person name="Ortiz-Santana B."/>
            <person name="Ovrebo C."/>
            <person name="Racz N."/>
            <person name="Riley R."/>
            <person name="Savchenko A."/>
            <person name="Shiryaev A."/>
            <person name="Soop K."/>
            <person name="Spirin V."/>
            <person name="Szebenyi C."/>
            <person name="Tomsovsky M."/>
            <person name="Tulloss R.E."/>
            <person name="Uehling J."/>
            <person name="Grigoriev I.V."/>
            <person name="Vagvolgyi C."/>
            <person name="Papp T."/>
            <person name="Martin F.M."/>
            <person name="Miettinen O."/>
            <person name="Hibbett D.S."/>
            <person name="Nagy L.G."/>
        </authorList>
    </citation>
    <scope>NUCLEOTIDE SEQUENCE [LARGE SCALE GENOMIC DNA]</scope>
    <source>
        <strain evidence="4 5">CBS 962.96</strain>
    </source>
</reference>
<organism evidence="4 5">
    <name type="scientific">Dendrothele bispora (strain CBS 962.96)</name>
    <dbReference type="NCBI Taxonomy" id="1314807"/>
    <lineage>
        <taxon>Eukaryota</taxon>
        <taxon>Fungi</taxon>
        <taxon>Dikarya</taxon>
        <taxon>Basidiomycota</taxon>
        <taxon>Agaricomycotina</taxon>
        <taxon>Agaricomycetes</taxon>
        <taxon>Agaricomycetidae</taxon>
        <taxon>Agaricales</taxon>
        <taxon>Agaricales incertae sedis</taxon>
        <taxon>Dendrothele</taxon>
    </lineage>
</organism>
<protein>
    <recommendedName>
        <fullName evidence="3">C2H2-type domain-containing protein</fullName>
    </recommendedName>
</protein>
<feature type="compositionally biased region" description="Low complexity" evidence="2">
    <location>
        <begin position="58"/>
        <end position="76"/>
    </location>
</feature>
<name>A0A4S8M2I8_DENBC</name>